<comment type="similarity">
    <text evidence="1 3">Belongs to the type-B carboxylesterase/lipase family.</text>
</comment>
<dbReference type="OrthoDB" id="2134434at2759"/>
<evidence type="ECO:0000256" key="3">
    <source>
        <dbReference type="RuleBase" id="RU361235"/>
    </source>
</evidence>
<evidence type="ECO:0000259" key="4">
    <source>
        <dbReference type="Pfam" id="PF00135"/>
    </source>
</evidence>
<dbReference type="SUPFAM" id="SSF53474">
    <property type="entry name" value="alpha/beta-Hydrolases"/>
    <property type="match status" value="1"/>
</dbReference>
<dbReference type="GO" id="GO:0016787">
    <property type="term" value="F:hydrolase activity"/>
    <property type="evidence" value="ECO:0007669"/>
    <property type="project" value="UniProtKB-KW"/>
</dbReference>
<organism evidence="5 6">
    <name type="scientific">Piromyces finnis</name>
    <dbReference type="NCBI Taxonomy" id="1754191"/>
    <lineage>
        <taxon>Eukaryota</taxon>
        <taxon>Fungi</taxon>
        <taxon>Fungi incertae sedis</taxon>
        <taxon>Chytridiomycota</taxon>
        <taxon>Chytridiomycota incertae sedis</taxon>
        <taxon>Neocallimastigomycetes</taxon>
        <taxon>Neocallimastigales</taxon>
        <taxon>Neocallimastigaceae</taxon>
        <taxon>Piromyces</taxon>
    </lineage>
</organism>
<gene>
    <name evidence="5" type="ORF">BCR36DRAFT_344178</name>
</gene>
<sequence length="434" mass="49064">MREWKCESGTFSGYETENCIHISGIRYANSERYGKPVPYKYNENVYECKSSPFGIQLHSVMENYISGVEFEKMEQEENCQYLSITMPKNINKESKLPVMVFIHGGSYKNGGCDLKYYDREPMVKENQIIHVGINYRLGVFGFLRDKNGNMSNNGLFDIIEGLKWIKKNISSFGGNSNNITIYGQSAGGDAVRCVMLSKGTEQLYQRAIIQSDPIGTMYNRENMENKMLEELNQLPIDATIEQLKECQASIAKNITEKGNPKYMIFAPHFGIDPLPKIEDIPKRLQEIAPSHPLFIGNTSREVALFISSNKLIRGLSSIFLTSWAIEGIIKRISNSIYHNPTSIFAKQYADAGGKTYRYVFSWGENDSFVGAAHMSELSLLFGGSEVVGRDMGMGLTEEEIYKQGKPIRELWSSFAKTGNFKTMKIDGVIEIQKL</sequence>
<name>A0A1Y1VIZ4_9FUNG</name>
<dbReference type="Pfam" id="PF00135">
    <property type="entry name" value="COesterase"/>
    <property type="match status" value="2"/>
</dbReference>
<dbReference type="EC" id="3.1.1.-" evidence="3"/>
<comment type="caution">
    <text evidence="5">The sequence shown here is derived from an EMBL/GenBank/DDBJ whole genome shotgun (WGS) entry which is preliminary data.</text>
</comment>
<feature type="domain" description="Carboxylesterase type B" evidence="4">
    <location>
        <begin position="327"/>
        <end position="419"/>
    </location>
</feature>
<evidence type="ECO:0000313" key="6">
    <source>
        <dbReference type="Proteomes" id="UP000193719"/>
    </source>
</evidence>
<accession>A0A1Y1VIZ4</accession>
<protein>
    <recommendedName>
        <fullName evidence="3">Carboxylic ester hydrolase</fullName>
        <ecNumber evidence="3">3.1.1.-</ecNumber>
    </recommendedName>
</protein>
<dbReference type="STRING" id="1754191.A0A1Y1VIZ4"/>
<keyword evidence="2 3" id="KW-0378">Hydrolase</keyword>
<reference evidence="5 6" key="1">
    <citation type="submission" date="2016-08" db="EMBL/GenBank/DDBJ databases">
        <title>Genomes of anaerobic fungi encode conserved fungal cellulosomes for biomass hydrolysis.</title>
        <authorList>
            <consortium name="DOE Joint Genome Institute"/>
            <person name="Haitjema C.H."/>
            <person name="Gilmore S.P."/>
            <person name="Henske J.K."/>
            <person name="Solomon K.V."/>
            <person name="De Groot R."/>
            <person name="Kuo A."/>
            <person name="Mondo S.J."/>
            <person name="Salamov A.A."/>
            <person name="Labutti K."/>
            <person name="Zhao Z."/>
            <person name="Chiniquy J."/>
            <person name="Barry K."/>
            <person name="Brewer H.M."/>
            <person name="Purvine S.O."/>
            <person name="Wright A.T."/>
            <person name="Boxma B."/>
            <person name="Van Alen T."/>
            <person name="Hackstein J.H."/>
            <person name="Baker S.E."/>
            <person name="Grigoriev I.V."/>
            <person name="O'Malley M.A."/>
        </authorList>
    </citation>
    <scope>NUCLEOTIDE SEQUENCE [LARGE SCALE GENOMIC DNA]</scope>
    <source>
        <strain evidence="6">finn</strain>
    </source>
</reference>
<dbReference type="AlphaFoldDB" id="A0A1Y1VIZ4"/>
<dbReference type="Gene3D" id="3.40.50.1820">
    <property type="entry name" value="alpha/beta hydrolase"/>
    <property type="match status" value="1"/>
</dbReference>
<dbReference type="EMBL" id="MCFH01000005">
    <property type="protein sequence ID" value="ORX57690.1"/>
    <property type="molecule type" value="Genomic_DNA"/>
</dbReference>
<dbReference type="Proteomes" id="UP000193719">
    <property type="component" value="Unassembled WGS sequence"/>
</dbReference>
<feature type="domain" description="Carboxylesterase type B" evidence="4">
    <location>
        <begin position="18"/>
        <end position="309"/>
    </location>
</feature>
<proteinExistence type="inferred from homology"/>
<evidence type="ECO:0000256" key="1">
    <source>
        <dbReference type="ARBA" id="ARBA00005964"/>
    </source>
</evidence>
<dbReference type="PROSITE" id="PS00122">
    <property type="entry name" value="CARBOXYLESTERASE_B_1"/>
    <property type="match status" value="1"/>
</dbReference>
<reference evidence="5 6" key="2">
    <citation type="submission" date="2016-08" db="EMBL/GenBank/DDBJ databases">
        <title>Pervasive Adenine N6-methylation of Active Genes in Fungi.</title>
        <authorList>
            <consortium name="DOE Joint Genome Institute"/>
            <person name="Mondo S.J."/>
            <person name="Dannebaum R.O."/>
            <person name="Kuo R.C."/>
            <person name="Labutti K."/>
            <person name="Haridas S."/>
            <person name="Kuo A."/>
            <person name="Salamov A."/>
            <person name="Ahrendt S.R."/>
            <person name="Lipzen A."/>
            <person name="Sullivan W."/>
            <person name="Andreopoulos W.B."/>
            <person name="Clum A."/>
            <person name="Lindquist E."/>
            <person name="Daum C."/>
            <person name="Ramamoorthy G.K."/>
            <person name="Gryganskyi A."/>
            <person name="Culley D."/>
            <person name="Magnuson J.K."/>
            <person name="James T.Y."/>
            <person name="O'Malley M.A."/>
            <person name="Stajich J.E."/>
            <person name="Spatafora J.W."/>
            <person name="Visel A."/>
            <person name="Grigoriev I.V."/>
        </authorList>
    </citation>
    <scope>NUCLEOTIDE SEQUENCE [LARGE SCALE GENOMIC DNA]</scope>
    <source>
        <strain evidence="6">finn</strain>
    </source>
</reference>
<evidence type="ECO:0000313" key="5">
    <source>
        <dbReference type="EMBL" id="ORX57690.1"/>
    </source>
</evidence>
<dbReference type="InterPro" id="IPR050309">
    <property type="entry name" value="Type-B_Carboxylest/Lipase"/>
</dbReference>
<dbReference type="InterPro" id="IPR019826">
    <property type="entry name" value="Carboxylesterase_B_AS"/>
</dbReference>
<dbReference type="InterPro" id="IPR002018">
    <property type="entry name" value="CarbesteraseB"/>
</dbReference>
<evidence type="ECO:0000256" key="2">
    <source>
        <dbReference type="ARBA" id="ARBA00022801"/>
    </source>
</evidence>
<keyword evidence="6" id="KW-1185">Reference proteome</keyword>
<dbReference type="PANTHER" id="PTHR11559">
    <property type="entry name" value="CARBOXYLESTERASE"/>
    <property type="match status" value="1"/>
</dbReference>
<dbReference type="InterPro" id="IPR029058">
    <property type="entry name" value="AB_hydrolase_fold"/>
</dbReference>